<feature type="signal peptide" evidence="1">
    <location>
        <begin position="1"/>
        <end position="20"/>
    </location>
</feature>
<evidence type="ECO:0000313" key="4">
    <source>
        <dbReference type="Proteomes" id="UP000261284"/>
    </source>
</evidence>
<dbReference type="OrthoDB" id="192769at2"/>
<dbReference type="RefSeq" id="WP_116847981.1">
    <property type="nucleotide sequence ID" value="NZ_QTJU01000004.1"/>
</dbReference>
<comment type="caution">
    <text evidence="3">The sequence shown here is derived from an EMBL/GenBank/DDBJ whole genome shotgun (WGS) entry which is preliminary data.</text>
</comment>
<feature type="chain" id="PRO_5017755397" evidence="1">
    <location>
        <begin position="21"/>
        <end position="260"/>
    </location>
</feature>
<protein>
    <submittedName>
        <fullName evidence="3">NIPSNAP family containing protein</fullName>
    </submittedName>
</protein>
<sequence>MFKKASLLLVALTAVCTAFAFDKKPAQEWYQLTIYHFRNNTQEKLLDDYLQQAYLPALHKAGIAKAGVFKWMGNDTSADKRLYVLLPVASFDALQQLQQRIQANAAYQGAAITYTDAAYNAAAYERMEQVILQAFPLAPTCNVPQLDANKTAHVYELRSYESPSEKLFANKVKMFNDGDEISIFKRLGFNAVFYASVIAGSHMPNLMYMTSFNSMAERDEHWKAFNTDAAWKNVSGQPQYQHNVSKAEITFLHPVAYSDL</sequence>
<feature type="domain" description="NIPSNAP" evidence="2">
    <location>
        <begin position="155"/>
        <end position="258"/>
    </location>
</feature>
<keyword evidence="4" id="KW-1185">Reference proteome</keyword>
<dbReference type="InterPro" id="IPR011008">
    <property type="entry name" value="Dimeric_a/b-barrel"/>
</dbReference>
<dbReference type="Gene3D" id="3.30.70.100">
    <property type="match status" value="2"/>
</dbReference>
<dbReference type="Pfam" id="PF07978">
    <property type="entry name" value="NIPSNAP"/>
    <property type="match status" value="1"/>
</dbReference>
<dbReference type="SUPFAM" id="SSF54909">
    <property type="entry name" value="Dimeric alpha+beta barrel"/>
    <property type="match status" value="1"/>
</dbReference>
<dbReference type="InterPro" id="IPR012577">
    <property type="entry name" value="NIPSNAP"/>
</dbReference>
<keyword evidence="1" id="KW-0732">Signal</keyword>
<reference evidence="3 4" key="1">
    <citation type="submission" date="2018-08" db="EMBL/GenBank/DDBJ databases">
        <title>Chitinophagaceae sp. K23C18032701, a novel bacterium isolated from forest soil.</title>
        <authorList>
            <person name="Wang C."/>
        </authorList>
    </citation>
    <scope>NUCLEOTIDE SEQUENCE [LARGE SCALE GENOMIC DNA]</scope>
    <source>
        <strain evidence="3 4">K23C18032701</strain>
    </source>
</reference>
<dbReference type="Proteomes" id="UP000261284">
    <property type="component" value="Unassembled WGS sequence"/>
</dbReference>
<evidence type="ECO:0000313" key="3">
    <source>
        <dbReference type="EMBL" id="RFM27906.1"/>
    </source>
</evidence>
<proteinExistence type="predicted"/>
<evidence type="ECO:0000256" key="1">
    <source>
        <dbReference type="SAM" id="SignalP"/>
    </source>
</evidence>
<dbReference type="AlphaFoldDB" id="A0A3E1NIY5"/>
<organism evidence="3 4">
    <name type="scientific">Deminuibacter soli</name>
    <dbReference type="NCBI Taxonomy" id="2291815"/>
    <lineage>
        <taxon>Bacteria</taxon>
        <taxon>Pseudomonadati</taxon>
        <taxon>Bacteroidota</taxon>
        <taxon>Chitinophagia</taxon>
        <taxon>Chitinophagales</taxon>
        <taxon>Chitinophagaceae</taxon>
        <taxon>Deminuibacter</taxon>
    </lineage>
</organism>
<accession>A0A3E1NIY5</accession>
<gene>
    <name evidence="3" type="ORF">DXN05_14340</name>
</gene>
<dbReference type="EMBL" id="QTJU01000004">
    <property type="protein sequence ID" value="RFM27906.1"/>
    <property type="molecule type" value="Genomic_DNA"/>
</dbReference>
<name>A0A3E1NIY5_9BACT</name>
<evidence type="ECO:0000259" key="2">
    <source>
        <dbReference type="Pfam" id="PF07978"/>
    </source>
</evidence>